<keyword evidence="3" id="KW-0238">DNA-binding</keyword>
<dbReference type="FunFam" id="1.10.10.10:FF:000038">
    <property type="entry name" value="Glycine cleavage system transcriptional activator"/>
    <property type="match status" value="1"/>
</dbReference>
<name>A0A2T0RVB2_9RHOB</name>
<dbReference type="InterPro" id="IPR005119">
    <property type="entry name" value="LysR_subst-bd"/>
</dbReference>
<evidence type="ECO:0000256" key="4">
    <source>
        <dbReference type="ARBA" id="ARBA00023163"/>
    </source>
</evidence>
<dbReference type="PROSITE" id="PS50931">
    <property type="entry name" value="HTH_LYSR"/>
    <property type="match status" value="1"/>
</dbReference>
<accession>A0A2T0RVB2</accession>
<dbReference type="GO" id="GO:0006351">
    <property type="term" value="P:DNA-templated transcription"/>
    <property type="evidence" value="ECO:0007669"/>
    <property type="project" value="TreeGrafter"/>
</dbReference>
<feature type="domain" description="HTH lysR-type" evidence="5">
    <location>
        <begin position="4"/>
        <end position="61"/>
    </location>
</feature>
<dbReference type="InterPro" id="IPR036388">
    <property type="entry name" value="WH-like_DNA-bd_sf"/>
</dbReference>
<comment type="caution">
    <text evidence="6">The sequence shown here is derived from an EMBL/GenBank/DDBJ whole genome shotgun (WGS) entry which is preliminary data.</text>
</comment>
<dbReference type="RefSeq" id="WP_106204067.1">
    <property type="nucleotide sequence ID" value="NZ_PVTD01000002.1"/>
</dbReference>
<protein>
    <submittedName>
        <fullName evidence="6">LysR family transcriptional regulator</fullName>
    </submittedName>
</protein>
<reference evidence="6 7" key="1">
    <citation type="submission" date="2018-03" db="EMBL/GenBank/DDBJ databases">
        <title>Genomic Encyclopedia of Archaeal and Bacterial Type Strains, Phase II (KMG-II): from individual species to whole genera.</title>
        <authorList>
            <person name="Goeker M."/>
        </authorList>
    </citation>
    <scope>NUCLEOTIDE SEQUENCE [LARGE SCALE GENOMIC DNA]</scope>
    <source>
        <strain evidence="6 7">DSM 29328</strain>
    </source>
</reference>
<gene>
    <name evidence="6" type="ORF">CLV78_102316</name>
</gene>
<dbReference type="GO" id="GO:0003700">
    <property type="term" value="F:DNA-binding transcription factor activity"/>
    <property type="evidence" value="ECO:0007669"/>
    <property type="project" value="InterPro"/>
</dbReference>
<evidence type="ECO:0000256" key="1">
    <source>
        <dbReference type="ARBA" id="ARBA00009437"/>
    </source>
</evidence>
<dbReference type="GO" id="GO:0043565">
    <property type="term" value="F:sequence-specific DNA binding"/>
    <property type="evidence" value="ECO:0007669"/>
    <property type="project" value="TreeGrafter"/>
</dbReference>
<evidence type="ECO:0000259" key="5">
    <source>
        <dbReference type="PROSITE" id="PS50931"/>
    </source>
</evidence>
<proteinExistence type="inferred from homology"/>
<dbReference type="PANTHER" id="PTHR30537:SF26">
    <property type="entry name" value="GLYCINE CLEAVAGE SYSTEM TRANSCRIPTIONAL ACTIVATOR"/>
    <property type="match status" value="1"/>
</dbReference>
<dbReference type="Gene3D" id="1.10.10.10">
    <property type="entry name" value="Winged helix-like DNA-binding domain superfamily/Winged helix DNA-binding domain"/>
    <property type="match status" value="1"/>
</dbReference>
<keyword evidence="4" id="KW-0804">Transcription</keyword>
<evidence type="ECO:0000313" key="6">
    <source>
        <dbReference type="EMBL" id="PRY25139.1"/>
    </source>
</evidence>
<dbReference type="Proteomes" id="UP000239480">
    <property type="component" value="Unassembled WGS sequence"/>
</dbReference>
<dbReference type="SUPFAM" id="SSF53850">
    <property type="entry name" value="Periplasmic binding protein-like II"/>
    <property type="match status" value="1"/>
</dbReference>
<dbReference type="InterPro" id="IPR036390">
    <property type="entry name" value="WH_DNA-bd_sf"/>
</dbReference>
<dbReference type="InterPro" id="IPR058163">
    <property type="entry name" value="LysR-type_TF_proteobact-type"/>
</dbReference>
<comment type="similarity">
    <text evidence="1">Belongs to the LysR transcriptional regulatory family.</text>
</comment>
<dbReference type="Gene3D" id="3.40.190.10">
    <property type="entry name" value="Periplasmic binding protein-like II"/>
    <property type="match status" value="2"/>
</dbReference>
<dbReference type="OrthoDB" id="9813056at2"/>
<organism evidence="6 7">
    <name type="scientific">Aliiruegeria haliotis</name>
    <dbReference type="NCBI Taxonomy" id="1280846"/>
    <lineage>
        <taxon>Bacteria</taxon>
        <taxon>Pseudomonadati</taxon>
        <taxon>Pseudomonadota</taxon>
        <taxon>Alphaproteobacteria</taxon>
        <taxon>Rhodobacterales</taxon>
        <taxon>Roseobacteraceae</taxon>
        <taxon>Aliiruegeria</taxon>
    </lineage>
</organism>
<dbReference type="Pfam" id="PF00126">
    <property type="entry name" value="HTH_1"/>
    <property type="match status" value="1"/>
</dbReference>
<dbReference type="Pfam" id="PF03466">
    <property type="entry name" value="LysR_substrate"/>
    <property type="match status" value="1"/>
</dbReference>
<evidence type="ECO:0000256" key="3">
    <source>
        <dbReference type="ARBA" id="ARBA00023125"/>
    </source>
</evidence>
<dbReference type="InterPro" id="IPR000847">
    <property type="entry name" value="LysR_HTH_N"/>
</dbReference>
<keyword evidence="2" id="KW-0805">Transcription regulation</keyword>
<dbReference type="EMBL" id="PVTD01000002">
    <property type="protein sequence ID" value="PRY25139.1"/>
    <property type="molecule type" value="Genomic_DNA"/>
</dbReference>
<keyword evidence="7" id="KW-1185">Reference proteome</keyword>
<evidence type="ECO:0000313" key="7">
    <source>
        <dbReference type="Proteomes" id="UP000239480"/>
    </source>
</evidence>
<dbReference type="AlphaFoldDB" id="A0A2T0RVB2"/>
<dbReference type="PRINTS" id="PR00039">
    <property type="entry name" value="HTHLYSR"/>
</dbReference>
<dbReference type="PANTHER" id="PTHR30537">
    <property type="entry name" value="HTH-TYPE TRANSCRIPTIONAL REGULATOR"/>
    <property type="match status" value="1"/>
</dbReference>
<dbReference type="SUPFAM" id="SSF46785">
    <property type="entry name" value="Winged helix' DNA-binding domain"/>
    <property type="match status" value="1"/>
</dbReference>
<sequence length="309" mass="34155">MKLPPLNALRAFEAAARHEGFIAAADELCVTRGAVSQQIKALETHLGVPLFHRHSRGVALTEAGRRLLPVLSDAFGRIAGATNALSEQAADLRIICPPATSIRWLIPRLDAFRAAHPEIRVRLTTEFHSGGNYDAAEYDIGFTCALSPGRSPDIETRELFPVFLTPGCAPSMLEGEAALKRPEDLARVKLLHEVAERSDWQAWLDRFPVPGVSAESGDVFPNLDMATRAAVIGSGVVMADLVLCREEIERGQLVLPFPDMVRTSPQGPICLISHRERWQEPKVRRFAEWVEQEAGRDRAALDLERFDEV</sequence>
<evidence type="ECO:0000256" key="2">
    <source>
        <dbReference type="ARBA" id="ARBA00023015"/>
    </source>
</evidence>